<dbReference type="GO" id="GO:0005694">
    <property type="term" value="C:chromosome"/>
    <property type="evidence" value="ECO:0007669"/>
    <property type="project" value="UniProtKB-SubCell"/>
</dbReference>
<dbReference type="Pfam" id="PF10228">
    <property type="entry name" value="HPF1"/>
    <property type="match status" value="1"/>
</dbReference>
<dbReference type="AlphaFoldDB" id="A0A239KJF6"/>
<dbReference type="GO" id="GO:0006974">
    <property type="term" value="P:DNA damage response"/>
    <property type="evidence" value="ECO:0007669"/>
    <property type="project" value="InterPro"/>
</dbReference>
<evidence type="ECO:0000256" key="2">
    <source>
        <dbReference type="ARBA" id="ARBA00022454"/>
    </source>
</evidence>
<dbReference type="OrthoDB" id="5493242at2"/>
<keyword evidence="2" id="KW-0158">Chromosome</keyword>
<keyword evidence="4" id="KW-1185">Reference proteome</keyword>
<dbReference type="GO" id="GO:0042393">
    <property type="term" value="F:histone binding"/>
    <property type="evidence" value="ECO:0007669"/>
    <property type="project" value="InterPro"/>
</dbReference>
<dbReference type="EMBL" id="FZNR01000052">
    <property type="protein sequence ID" value="SNT17739.1"/>
    <property type="molecule type" value="Genomic_DNA"/>
</dbReference>
<dbReference type="InterPro" id="IPR019361">
    <property type="entry name" value="HPF1"/>
</dbReference>
<dbReference type="RefSeq" id="WP_089299351.1">
    <property type="nucleotide sequence ID" value="NZ_BOMU01000142.1"/>
</dbReference>
<accession>A0A239KJF6</accession>
<dbReference type="Proteomes" id="UP000198415">
    <property type="component" value="Unassembled WGS sequence"/>
</dbReference>
<dbReference type="PANTHER" id="PTHR13386:SF1">
    <property type="entry name" value="HISTONE PARYLATION FACTOR 1"/>
    <property type="match status" value="1"/>
</dbReference>
<dbReference type="PANTHER" id="PTHR13386">
    <property type="entry name" value="HISTONE PARYLATION FACTOR 1"/>
    <property type="match status" value="1"/>
</dbReference>
<gene>
    <name evidence="3" type="ORF">SAMN06264365_1526</name>
</gene>
<evidence type="ECO:0000313" key="3">
    <source>
        <dbReference type="EMBL" id="SNT17739.1"/>
    </source>
</evidence>
<name>A0A239KJF6_9ACTN</name>
<protein>
    <submittedName>
        <fullName evidence="3">Uncharacterized conserved protein</fullName>
    </submittedName>
</protein>
<sequence length="307" mass="33751">MTSRDDALRIMTERFPLVAERIQRLWGLRLPRHVAVFAALAASDGGALNEMGISPWGVTDYFRDGGLDQRGRDGLDQRLHARFRCDPAEFVTVMSGSSDGLHYGLWFDDPAELPTIIARNYARDSAETWASTAPTLLRVVREEVDRFLSDYGDDREEAERVTPLNDALDWYAAADEAALRQDRPPHLASAPRSYLAVSLMPLLPQGSGNPQVAASGSRLDAFQKDPARAAEWIAEARRQLAAGQPALARAVGSELHWLDLDVHRQAGLDLLLGAYHALGRDALAEIATVHAAHRDLRSVEVLITDGS</sequence>
<dbReference type="GO" id="GO:0072572">
    <property type="term" value="F:poly-ADP-D-ribose binding"/>
    <property type="evidence" value="ECO:0007669"/>
    <property type="project" value="TreeGrafter"/>
</dbReference>
<organism evidence="3 4">
    <name type="scientific">Actinoplanes regularis</name>
    <dbReference type="NCBI Taxonomy" id="52697"/>
    <lineage>
        <taxon>Bacteria</taxon>
        <taxon>Bacillati</taxon>
        <taxon>Actinomycetota</taxon>
        <taxon>Actinomycetes</taxon>
        <taxon>Micromonosporales</taxon>
        <taxon>Micromonosporaceae</taxon>
        <taxon>Actinoplanes</taxon>
    </lineage>
</organism>
<evidence type="ECO:0000313" key="4">
    <source>
        <dbReference type="Proteomes" id="UP000198415"/>
    </source>
</evidence>
<comment type="subcellular location">
    <subcellularLocation>
        <location evidence="1">Chromosome</location>
    </subcellularLocation>
</comment>
<evidence type="ECO:0000256" key="1">
    <source>
        <dbReference type="ARBA" id="ARBA00004286"/>
    </source>
</evidence>
<proteinExistence type="predicted"/>
<reference evidence="3 4" key="1">
    <citation type="submission" date="2017-06" db="EMBL/GenBank/DDBJ databases">
        <authorList>
            <person name="Kim H.J."/>
            <person name="Triplett B.A."/>
        </authorList>
    </citation>
    <scope>NUCLEOTIDE SEQUENCE [LARGE SCALE GENOMIC DNA]</scope>
    <source>
        <strain evidence="3 4">DSM 43151</strain>
    </source>
</reference>